<dbReference type="SMART" id="SM00448">
    <property type="entry name" value="REC"/>
    <property type="match status" value="1"/>
</dbReference>
<dbReference type="InterPro" id="IPR001789">
    <property type="entry name" value="Sig_transdc_resp-reg_receiver"/>
</dbReference>
<organism evidence="3 4">
    <name type="scientific">[Eubacterium] hominis</name>
    <dbReference type="NCBI Taxonomy" id="2764325"/>
    <lineage>
        <taxon>Bacteria</taxon>
        <taxon>Bacillati</taxon>
        <taxon>Bacillota</taxon>
        <taxon>Erysipelotrichia</taxon>
        <taxon>Erysipelotrichales</taxon>
        <taxon>Erysipelotrichaceae</taxon>
        <taxon>Amedibacillus</taxon>
    </lineage>
</organism>
<evidence type="ECO:0000259" key="2">
    <source>
        <dbReference type="PROSITE" id="PS50110"/>
    </source>
</evidence>
<dbReference type="GO" id="GO:0003677">
    <property type="term" value="F:DNA binding"/>
    <property type="evidence" value="ECO:0007669"/>
    <property type="project" value="InterPro"/>
</dbReference>
<sequence>MSKIAIIDDDELFSGLLKNKIEELYPSWKVNCFTDMPDDFDFDGCLLDIELKGVHEGFEIANKLKQKDLGFPIIFISSHDELVCEGYKYSALRFIRKQYYQKELPEALEALFKILRIRQAYVDVKEDRNNIECRIMINNIQYIYSSGSYLYFLDKDNYLFRKRDSMKNFLEEHPTNLVKCSSGELINPIYIKNVDSKRLEITLKSGRIVKFNKRNIGPIIRTFTLARR</sequence>
<dbReference type="Gene3D" id="3.40.50.2300">
    <property type="match status" value="1"/>
</dbReference>
<dbReference type="PANTHER" id="PTHR37299:SF1">
    <property type="entry name" value="STAGE 0 SPORULATION PROTEIN A HOMOLOG"/>
    <property type="match status" value="1"/>
</dbReference>
<name>A0A7G9GT13_9FIRM</name>
<dbReference type="AlphaFoldDB" id="A0A7G9GT13"/>
<dbReference type="CDD" id="cd00156">
    <property type="entry name" value="REC"/>
    <property type="match status" value="1"/>
</dbReference>
<keyword evidence="1" id="KW-0597">Phosphoprotein</keyword>
<dbReference type="Gene3D" id="2.40.50.1020">
    <property type="entry name" value="LytTr DNA-binding domain"/>
    <property type="match status" value="1"/>
</dbReference>
<dbReference type="InterPro" id="IPR007492">
    <property type="entry name" value="LytTR_DNA-bd_dom"/>
</dbReference>
<gene>
    <name evidence="3" type="ORF">H9Q80_08405</name>
</gene>
<dbReference type="Proteomes" id="UP000515856">
    <property type="component" value="Chromosome"/>
</dbReference>
<protein>
    <submittedName>
        <fullName evidence="3">Response regulator</fullName>
    </submittedName>
</protein>
<dbReference type="InterPro" id="IPR046947">
    <property type="entry name" value="LytR-like"/>
</dbReference>
<dbReference type="RefSeq" id="WP_117454913.1">
    <property type="nucleotide sequence ID" value="NZ_CP060636.1"/>
</dbReference>
<dbReference type="SMART" id="SM00850">
    <property type="entry name" value="LytTR"/>
    <property type="match status" value="1"/>
</dbReference>
<keyword evidence="4" id="KW-1185">Reference proteome</keyword>
<accession>A0A7G9GT13</accession>
<reference evidence="3 4" key="1">
    <citation type="submission" date="2020-08" db="EMBL/GenBank/DDBJ databases">
        <authorList>
            <person name="Liu C."/>
            <person name="Sun Q."/>
        </authorList>
    </citation>
    <scope>NUCLEOTIDE SEQUENCE [LARGE SCALE GENOMIC DNA]</scope>
    <source>
        <strain evidence="3 4">NSJ-61</strain>
    </source>
</reference>
<dbReference type="PROSITE" id="PS50110">
    <property type="entry name" value="RESPONSE_REGULATORY"/>
    <property type="match status" value="1"/>
</dbReference>
<evidence type="ECO:0000256" key="1">
    <source>
        <dbReference type="PROSITE-ProRule" id="PRU00169"/>
    </source>
</evidence>
<dbReference type="KEGG" id="ehn:H9Q80_08405"/>
<dbReference type="Pfam" id="PF04397">
    <property type="entry name" value="LytTR"/>
    <property type="match status" value="1"/>
</dbReference>
<dbReference type="PANTHER" id="PTHR37299">
    <property type="entry name" value="TRANSCRIPTIONAL REGULATOR-RELATED"/>
    <property type="match status" value="1"/>
</dbReference>
<dbReference type="SUPFAM" id="SSF52172">
    <property type="entry name" value="CheY-like"/>
    <property type="match status" value="1"/>
</dbReference>
<feature type="domain" description="Response regulatory" evidence="2">
    <location>
        <begin position="3"/>
        <end position="112"/>
    </location>
</feature>
<evidence type="ECO:0000313" key="4">
    <source>
        <dbReference type="Proteomes" id="UP000515856"/>
    </source>
</evidence>
<dbReference type="EMBL" id="CP060636">
    <property type="protein sequence ID" value="QNM13945.1"/>
    <property type="molecule type" value="Genomic_DNA"/>
</dbReference>
<feature type="modified residue" description="4-aspartylphosphate" evidence="1">
    <location>
        <position position="48"/>
    </location>
</feature>
<evidence type="ECO:0000313" key="3">
    <source>
        <dbReference type="EMBL" id="QNM13945.1"/>
    </source>
</evidence>
<dbReference type="InterPro" id="IPR011006">
    <property type="entry name" value="CheY-like_superfamily"/>
</dbReference>
<proteinExistence type="predicted"/>
<dbReference type="GO" id="GO:0000156">
    <property type="term" value="F:phosphorelay response regulator activity"/>
    <property type="evidence" value="ECO:0007669"/>
    <property type="project" value="InterPro"/>
</dbReference>
<dbReference type="Pfam" id="PF00072">
    <property type="entry name" value="Response_reg"/>
    <property type="match status" value="1"/>
</dbReference>